<evidence type="ECO:0000256" key="1">
    <source>
        <dbReference type="ARBA" id="ARBA00004651"/>
    </source>
</evidence>
<dbReference type="PANTHER" id="PTHR21716:SF53">
    <property type="entry name" value="PERMEASE PERM-RELATED"/>
    <property type="match status" value="1"/>
</dbReference>
<comment type="similarity">
    <text evidence="2">Belongs to the autoinducer-2 exporter (AI-2E) (TC 2.A.86) family.</text>
</comment>
<evidence type="ECO:0000313" key="10">
    <source>
        <dbReference type="Proteomes" id="UP000236454"/>
    </source>
</evidence>
<evidence type="ECO:0000256" key="5">
    <source>
        <dbReference type="ARBA" id="ARBA00022692"/>
    </source>
</evidence>
<feature type="transmembrane region" description="Helical" evidence="8">
    <location>
        <begin position="12"/>
        <end position="29"/>
    </location>
</feature>
<dbReference type="GO" id="GO:0055085">
    <property type="term" value="P:transmembrane transport"/>
    <property type="evidence" value="ECO:0007669"/>
    <property type="project" value="TreeGrafter"/>
</dbReference>
<dbReference type="EMBL" id="FPAS01000003">
    <property type="protein sequence ID" value="SFT73102.1"/>
    <property type="molecule type" value="Genomic_DNA"/>
</dbReference>
<feature type="transmembrane region" description="Helical" evidence="8">
    <location>
        <begin position="300"/>
        <end position="327"/>
    </location>
</feature>
<evidence type="ECO:0000313" key="9">
    <source>
        <dbReference type="EMBL" id="SFT73102.1"/>
    </source>
</evidence>
<sequence>MVKKNSKLDRSAKSLFIGLIICLLLIYGGDIVMPILLSGFIATLLTPLANTFEKWHMPRALSSLISVLLAFTFLLGVVTLISVKSTDIITDLDLVKKVNQLEFLNSKDSFDAEMDSRLGEYKNMVYSSLEGVKNMIFQMGEQAATSLKDAFIFLVTFPVYLFFMLMYRGNIGDFTLEYLKGTNINNPQDLIKDMQKVLQQYLKGLALLILIISSLTGIGLFFLGIKHAFIIGLISGILTLIPFVGVILSALIPIIIALATKDSIWYTVGVVAVYAVVQFLEGNIITPKVVGNSININPLVVIIGLVIMGALTGIIGMILTLPILAILKVITNHYSELRPWKILMQDKE</sequence>
<dbReference type="RefSeq" id="WP_090248978.1">
    <property type="nucleotide sequence ID" value="NZ_FPAS01000003.1"/>
</dbReference>
<keyword evidence="10" id="KW-1185">Reference proteome</keyword>
<keyword evidence="7 8" id="KW-0472">Membrane</keyword>
<gene>
    <name evidence="9" type="ORF">SAMN05216474_1987</name>
</gene>
<dbReference type="GO" id="GO:0005886">
    <property type="term" value="C:plasma membrane"/>
    <property type="evidence" value="ECO:0007669"/>
    <property type="project" value="UniProtKB-SubCell"/>
</dbReference>
<evidence type="ECO:0000256" key="6">
    <source>
        <dbReference type="ARBA" id="ARBA00022989"/>
    </source>
</evidence>
<dbReference type="PANTHER" id="PTHR21716">
    <property type="entry name" value="TRANSMEMBRANE PROTEIN"/>
    <property type="match status" value="1"/>
</dbReference>
<dbReference type="OrthoDB" id="9793390at2"/>
<dbReference type="STRING" id="477690.SAMN05216474_1987"/>
<feature type="transmembrane region" description="Helical" evidence="8">
    <location>
        <begin position="263"/>
        <end position="280"/>
    </location>
</feature>
<keyword evidence="4" id="KW-1003">Cell membrane</keyword>
<proteinExistence type="inferred from homology"/>
<name>A0A1I7ADT2_9FLAO</name>
<feature type="transmembrane region" description="Helical" evidence="8">
    <location>
        <begin position="64"/>
        <end position="83"/>
    </location>
</feature>
<evidence type="ECO:0000256" key="3">
    <source>
        <dbReference type="ARBA" id="ARBA00022448"/>
    </source>
</evidence>
<keyword evidence="6 8" id="KW-1133">Transmembrane helix</keyword>
<accession>A0A1I7ADT2</accession>
<dbReference type="AlphaFoldDB" id="A0A1I7ADT2"/>
<evidence type="ECO:0000256" key="4">
    <source>
        <dbReference type="ARBA" id="ARBA00022475"/>
    </source>
</evidence>
<evidence type="ECO:0000256" key="7">
    <source>
        <dbReference type="ARBA" id="ARBA00023136"/>
    </source>
</evidence>
<keyword evidence="5 8" id="KW-0812">Transmembrane</keyword>
<evidence type="ECO:0000256" key="8">
    <source>
        <dbReference type="SAM" id="Phobius"/>
    </source>
</evidence>
<feature type="transmembrane region" description="Helical" evidence="8">
    <location>
        <begin position="150"/>
        <end position="167"/>
    </location>
</feature>
<evidence type="ECO:0000256" key="2">
    <source>
        <dbReference type="ARBA" id="ARBA00009773"/>
    </source>
</evidence>
<reference evidence="9 10" key="1">
    <citation type="submission" date="2016-10" db="EMBL/GenBank/DDBJ databases">
        <authorList>
            <person name="de Groot N.N."/>
        </authorList>
    </citation>
    <scope>NUCLEOTIDE SEQUENCE [LARGE SCALE GENOMIC DNA]</scope>
    <source>
        <strain evidence="9 10">CGMCC 1.7005</strain>
    </source>
</reference>
<dbReference type="Proteomes" id="UP000236454">
    <property type="component" value="Unassembled WGS sequence"/>
</dbReference>
<protein>
    <submittedName>
        <fullName evidence="9">Predicted PurR-regulated permease PerM</fullName>
    </submittedName>
</protein>
<feature type="transmembrane region" description="Helical" evidence="8">
    <location>
        <begin position="201"/>
        <end position="223"/>
    </location>
</feature>
<keyword evidence="3" id="KW-0813">Transport</keyword>
<dbReference type="InterPro" id="IPR002549">
    <property type="entry name" value="AI-2E-like"/>
</dbReference>
<comment type="subcellular location">
    <subcellularLocation>
        <location evidence="1">Cell membrane</location>
        <topology evidence="1">Multi-pass membrane protein</topology>
    </subcellularLocation>
</comment>
<feature type="transmembrane region" description="Helical" evidence="8">
    <location>
        <begin position="229"/>
        <end position="256"/>
    </location>
</feature>
<organism evidence="9 10">
    <name type="scientific">Lishizhenia tianjinensis</name>
    <dbReference type="NCBI Taxonomy" id="477690"/>
    <lineage>
        <taxon>Bacteria</taxon>
        <taxon>Pseudomonadati</taxon>
        <taxon>Bacteroidota</taxon>
        <taxon>Flavobacteriia</taxon>
        <taxon>Flavobacteriales</taxon>
        <taxon>Crocinitomicaceae</taxon>
        <taxon>Lishizhenia</taxon>
    </lineage>
</organism>
<dbReference type="Pfam" id="PF01594">
    <property type="entry name" value="AI-2E_transport"/>
    <property type="match status" value="1"/>
</dbReference>